<feature type="domain" description="3-hydroxyisobutyrate dehydrogenase-like NAD-binding" evidence="5">
    <location>
        <begin position="169"/>
        <end position="256"/>
    </location>
</feature>
<reference evidence="7" key="1">
    <citation type="journal article" date="2019" name="Int. J. Syst. Evol. Microbiol.">
        <title>The Global Catalogue of Microorganisms (GCM) 10K type strain sequencing project: providing services to taxonomists for standard genome sequencing and annotation.</title>
        <authorList>
            <consortium name="The Broad Institute Genomics Platform"/>
            <consortium name="The Broad Institute Genome Sequencing Center for Infectious Disease"/>
            <person name="Wu L."/>
            <person name="Ma J."/>
        </authorList>
    </citation>
    <scope>NUCLEOTIDE SEQUENCE [LARGE SCALE GENOMIC DNA]</scope>
    <source>
        <strain evidence="7">JCM 16902</strain>
    </source>
</reference>
<dbReference type="RefSeq" id="WP_231486156.1">
    <property type="nucleotide sequence ID" value="NZ_BAAAZO010000011.1"/>
</dbReference>
<dbReference type="PANTHER" id="PTHR43060:SF15">
    <property type="entry name" value="3-HYDROXYISOBUTYRATE DEHYDROGENASE-LIKE 1, MITOCHONDRIAL-RELATED"/>
    <property type="match status" value="1"/>
</dbReference>
<evidence type="ECO:0000259" key="5">
    <source>
        <dbReference type="Pfam" id="PF14833"/>
    </source>
</evidence>
<feature type="domain" description="6-phosphogluconate dehydrogenase NADP-binding" evidence="4">
    <location>
        <begin position="7"/>
        <end position="166"/>
    </location>
</feature>
<dbReference type="InterPro" id="IPR036291">
    <property type="entry name" value="NAD(P)-bd_dom_sf"/>
</dbReference>
<dbReference type="Pfam" id="PF14833">
    <property type="entry name" value="NAD_binding_11"/>
    <property type="match status" value="1"/>
</dbReference>
<dbReference type="EMBL" id="BAAAZO010000011">
    <property type="protein sequence ID" value="GAA3630801.1"/>
    <property type="molecule type" value="Genomic_DNA"/>
</dbReference>
<accession>A0ABP7AEV9</accession>
<dbReference type="InterPro" id="IPR006115">
    <property type="entry name" value="6PGDH_NADP-bd"/>
</dbReference>
<keyword evidence="7" id="KW-1185">Reference proteome</keyword>
<proteinExistence type="inferred from homology"/>
<evidence type="ECO:0000313" key="7">
    <source>
        <dbReference type="Proteomes" id="UP001501074"/>
    </source>
</evidence>
<evidence type="ECO:0000256" key="3">
    <source>
        <dbReference type="ARBA" id="ARBA00023027"/>
    </source>
</evidence>
<dbReference type="PANTHER" id="PTHR43060">
    <property type="entry name" value="3-HYDROXYISOBUTYRATE DEHYDROGENASE-LIKE 1, MITOCHONDRIAL-RELATED"/>
    <property type="match status" value="1"/>
</dbReference>
<evidence type="ECO:0000256" key="2">
    <source>
        <dbReference type="ARBA" id="ARBA00023002"/>
    </source>
</evidence>
<dbReference type="InterPro" id="IPR013328">
    <property type="entry name" value="6PGD_dom2"/>
</dbReference>
<keyword evidence="3" id="KW-0520">NAD</keyword>
<dbReference type="Gene3D" id="3.40.50.720">
    <property type="entry name" value="NAD(P)-binding Rossmann-like Domain"/>
    <property type="match status" value="1"/>
</dbReference>
<dbReference type="InterPro" id="IPR008927">
    <property type="entry name" value="6-PGluconate_DH-like_C_sf"/>
</dbReference>
<dbReference type="PIRSF" id="PIRSF000103">
    <property type="entry name" value="HIBADH"/>
    <property type="match status" value="1"/>
</dbReference>
<dbReference type="Pfam" id="PF03446">
    <property type="entry name" value="NAD_binding_2"/>
    <property type="match status" value="1"/>
</dbReference>
<dbReference type="InterPro" id="IPR015815">
    <property type="entry name" value="HIBADH-related"/>
</dbReference>
<sequence length="288" mass="29121">MAPLPAVGFIGLGDQGLPMATAIAEAGFALHVWARRPASLERLGDTPATIHATPAALAVVCDIVAVCVSTDEDLLQLLSHGTDGLLVGLHPGAIVVNHGTGTPSSSQQLGELCAATGVLYVDAPVSGGRPAAQARSLTVLAGGDDAAVDRCRPVFAAFATNAVAMGPIGTGQMAKLFNNALLILNQAAIAEVVRLAVSTGTDPDRLVEALRLGSAGSRALSLLGEMVHPGTVAHLSAVEDLDVDLFATAMREAGVDADDVVAWAHAGAHGLPALVESLPRTAAAKPLR</sequence>
<dbReference type="Gene3D" id="1.10.1040.10">
    <property type="entry name" value="N-(1-d-carboxylethyl)-l-norvaline Dehydrogenase, domain 2"/>
    <property type="match status" value="1"/>
</dbReference>
<keyword evidence="2" id="KW-0560">Oxidoreductase</keyword>
<dbReference type="SUPFAM" id="SSF51735">
    <property type="entry name" value="NAD(P)-binding Rossmann-fold domains"/>
    <property type="match status" value="1"/>
</dbReference>
<gene>
    <name evidence="6" type="ORF">GCM10022223_55820</name>
</gene>
<evidence type="ECO:0000313" key="6">
    <source>
        <dbReference type="EMBL" id="GAA3630801.1"/>
    </source>
</evidence>
<name>A0ABP7AEV9_9ACTN</name>
<comment type="caution">
    <text evidence="6">The sequence shown here is derived from an EMBL/GenBank/DDBJ whole genome shotgun (WGS) entry which is preliminary data.</text>
</comment>
<evidence type="ECO:0000256" key="1">
    <source>
        <dbReference type="ARBA" id="ARBA00009080"/>
    </source>
</evidence>
<dbReference type="SUPFAM" id="SSF48179">
    <property type="entry name" value="6-phosphogluconate dehydrogenase C-terminal domain-like"/>
    <property type="match status" value="1"/>
</dbReference>
<organism evidence="6 7">
    <name type="scientific">Kineosporia mesophila</name>
    <dbReference type="NCBI Taxonomy" id="566012"/>
    <lineage>
        <taxon>Bacteria</taxon>
        <taxon>Bacillati</taxon>
        <taxon>Actinomycetota</taxon>
        <taxon>Actinomycetes</taxon>
        <taxon>Kineosporiales</taxon>
        <taxon>Kineosporiaceae</taxon>
        <taxon>Kineosporia</taxon>
    </lineage>
</organism>
<comment type="similarity">
    <text evidence="1">Belongs to the HIBADH-related family.</text>
</comment>
<dbReference type="Proteomes" id="UP001501074">
    <property type="component" value="Unassembled WGS sequence"/>
</dbReference>
<protein>
    <submittedName>
        <fullName evidence="6">NAD(P)-dependent oxidoreductase</fullName>
    </submittedName>
</protein>
<dbReference type="InterPro" id="IPR029154">
    <property type="entry name" value="HIBADH-like_NADP-bd"/>
</dbReference>
<evidence type="ECO:0000259" key="4">
    <source>
        <dbReference type="Pfam" id="PF03446"/>
    </source>
</evidence>